<reference evidence="3 4" key="1">
    <citation type="journal article" date="2012" name="Science">
        <title>The Paleozoic origin of enzymatic lignin decomposition reconstructed from 31 fungal genomes.</title>
        <authorList>
            <person name="Floudas D."/>
            <person name="Binder M."/>
            <person name="Riley R."/>
            <person name="Barry K."/>
            <person name="Blanchette R.A."/>
            <person name="Henrissat B."/>
            <person name="Martinez A.T."/>
            <person name="Otillar R."/>
            <person name="Spatafora J.W."/>
            <person name="Yadav J.S."/>
            <person name="Aerts A."/>
            <person name="Benoit I."/>
            <person name="Boyd A."/>
            <person name="Carlson A."/>
            <person name="Copeland A."/>
            <person name="Coutinho P.M."/>
            <person name="de Vries R.P."/>
            <person name="Ferreira P."/>
            <person name="Findley K."/>
            <person name="Foster B."/>
            <person name="Gaskell J."/>
            <person name="Glotzer D."/>
            <person name="Gorecki P."/>
            <person name="Heitman J."/>
            <person name="Hesse C."/>
            <person name="Hori C."/>
            <person name="Igarashi K."/>
            <person name="Jurgens J.A."/>
            <person name="Kallen N."/>
            <person name="Kersten P."/>
            <person name="Kohler A."/>
            <person name="Kuees U."/>
            <person name="Kumar T.K.A."/>
            <person name="Kuo A."/>
            <person name="LaButti K."/>
            <person name="Larrondo L.F."/>
            <person name="Lindquist E."/>
            <person name="Ling A."/>
            <person name="Lombard V."/>
            <person name="Lucas S."/>
            <person name="Lundell T."/>
            <person name="Martin R."/>
            <person name="McLaughlin D.J."/>
            <person name="Morgenstern I."/>
            <person name="Morin E."/>
            <person name="Murat C."/>
            <person name="Nagy L.G."/>
            <person name="Nolan M."/>
            <person name="Ohm R.A."/>
            <person name="Patyshakuliyeva A."/>
            <person name="Rokas A."/>
            <person name="Ruiz-Duenas F.J."/>
            <person name="Sabat G."/>
            <person name="Salamov A."/>
            <person name="Samejima M."/>
            <person name="Schmutz J."/>
            <person name="Slot J.C."/>
            <person name="St John F."/>
            <person name="Stenlid J."/>
            <person name="Sun H."/>
            <person name="Sun S."/>
            <person name="Syed K."/>
            <person name="Tsang A."/>
            <person name="Wiebenga A."/>
            <person name="Young D."/>
            <person name="Pisabarro A."/>
            <person name="Eastwood D.C."/>
            <person name="Martin F."/>
            <person name="Cullen D."/>
            <person name="Grigoriev I.V."/>
            <person name="Hibbett D.S."/>
        </authorList>
    </citation>
    <scope>NUCLEOTIDE SEQUENCE</scope>
    <source>
        <strain evidence="4">FP-58527</strain>
    </source>
</reference>
<accession>S8FGI0</accession>
<dbReference type="eggNOG" id="ENOG502SURC">
    <property type="taxonomic scope" value="Eukaryota"/>
</dbReference>
<keyword evidence="2" id="KW-1133">Transmembrane helix</keyword>
<organism evidence="3 4">
    <name type="scientific">Fomitopsis schrenkii</name>
    <name type="common">Brown rot fungus</name>
    <dbReference type="NCBI Taxonomy" id="2126942"/>
    <lineage>
        <taxon>Eukaryota</taxon>
        <taxon>Fungi</taxon>
        <taxon>Dikarya</taxon>
        <taxon>Basidiomycota</taxon>
        <taxon>Agaricomycotina</taxon>
        <taxon>Agaricomycetes</taxon>
        <taxon>Polyporales</taxon>
        <taxon>Fomitopsis</taxon>
    </lineage>
</organism>
<dbReference type="AlphaFoldDB" id="S8FGI0"/>
<keyword evidence="4" id="KW-1185">Reference proteome</keyword>
<evidence type="ECO:0000256" key="2">
    <source>
        <dbReference type="SAM" id="Phobius"/>
    </source>
</evidence>
<dbReference type="InParanoid" id="S8FGI0"/>
<evidence type="ECO:0000313" key="3">
    <source>
        <dbReference type="EMBL" id="EPS97519.1"/>
    </source>
</evidence>
<dbReference type="Proteomes" id="UP000015241">
    <property type="component" value="Unassembled WGS sequence"/>
</dbReference>
<name>S8FGI0_FOMSC</name>
<sequence length="229" mass="25377">MSDAAENIFGVVASALGVIGIIPLVWVVIKCQLPVAKVKALEDILSDTKDFLLFVVEEGHMNDETFAYEVGRELDGYQERADELKIEAYRDDGYLSQLKGMVSGLSCRIYAIYRKVRKIRSKISRKAYENKKTRKIGIRSILPALRRASTGVVDDVEEKLDNVADSPREAQGASPDESDIPHDTRGPPAYCAILDEISRNTQYTEELQTNDEEAVPAGSTALDDVHTAQ</sequence>
<gene>
    <name evidence="3" type="ORF">FOMPIDRAFT_96835</name>
</gene>
<feature type="region of interest" description="Disordered" evidence="1">
    <location>
        <begin position="161"/>
        <end position="229"/>
    </location>
</feature>
<dbReference type="HOGENOM" id="CLU_1209853_0_0_1"/>
<keyword evidence="2" id="KW-0812">Transmembrane</keyword>
<keyword evidence="2" id="KW-0472">Membrane</keyword>
<dbReference type="OrthoDB" id="2758729at2759"/>
<proteinExistence type="predicted"/>
<protein>
    <submittedName>
        <fullName evidence="3">Uncharacterized protein</fullName>
    </submittedName>
</protein>
<feature type="transmembrane region" description="Helical" evidence="2">
    <location>
        <begin position="7"/>
        <end position="29"/>
    </location>
</feature>
<evidence type="ECO:0000313" key="4">
    <source>
        <dbReference type="Proteomes" id="UP000015241"/>
    </source>
</evidence>
<dbReference type="EMBL" id="KE504175">
    <property type="protein sequence ID" value="EPS97519.1"/>
    <property type="molecule type" value="Genomic_DNA"/>
</dbReference>
<evidence type="ECO:0000256" key="1">
    <source>
        <dbReference type="SAM" id="MobiDB-lite"/>
    </source>
</evidence>